<dbReference type="EMBL" id="SKBM01000006">
    <property type="protein sequence ID" value="TCZ64015.1"/>
    <property type="molecule type" value="Genomic_DNA"/>
</dbReference>
<evidence type="ECO:0000313" key="2">
    <source>
        <dbReference type="EMBL" id="TCZ64015.1"/>
    </source>
</evidence>
<evidence type="ECO:0000256" key="1">
    <source>
        <dbReference type="ARBA" id="ARBA00009981"/>
    </source>
</evidence>
<gene>
    <name evidence="2" type="ORF">EXY23_08580</name>
</gene>
<evidence type="ECO:0000313" key="3">
    <source>
        <dbReference type="Proteomes" id="UP000295023"/>
    </source>
</evidence>
<protein>
    <submittedName>
        <fullName evidence="2">Type II toxin-antitoxin system prevent-host-death family antitoxin</fullName>
    </submittedName>
</protein>
<organism evidence="2 3">
    <name type="scientific">Roseicella aquatilis</name>
    <dbReference type="NCBI Taxonomy" id="2527868"/>
    <lineage>
        <taxon>Bacteria</taxon>
        <taxon>Pseudomonadati</taxon>
        <taxon>Pseudomonadota</taxon>
        <taxon>Alphaproteobacteria</taxon>
        <taxon>Acetobacterales</taxon>
        <taxon>Roseomonadaceae</taxon>
        <taxon>Roseicella</taxon>
    </lineage>
</organism>
<dbReference type="SUPFAM" id="SSF143120">
    <property type="entry name" value="YefM-like"/>
    <property type="match status" value="1"/>
</dbReference>
<dbReference type="Proteomes" id="UP000295023">
    <property type="component" value="Unassembled WGS sequence"/>
</dbReference>
<dbReference type="InterPro" id="IPR036165">
    <property type="entry name" value="YefM-like_sf"/>
</dbReference>
<comment type="caution">
    <text evidence="2">The sequence shown here is derived from an EMBL/GenBank/DDBJ whole genome shotgun (WGS) entry which is preliminary data.</text>
</comment>
<keyword evidence="3" id="KW-1185">Reference proteome</keyword>
<dbReference type="OrthoDB" id="72009at2"/>
<name>A0A4R4DS33_9PROT</name>
<reference evidence="2 3" key="1">
    <citation type="submission" date="2019-03" db="EMBL/GenBank/DDBJ databases">
        <title>Paracraurococcus aquatilis NE82 genome sequence.</title>
        <authorList>
            <person name="Zhao Y."/>
            <person name="Du Z."/>
        </authorList>
    </citation>
    <scope>NUCLEOTIDE SEQUENCE [LARGE SCALE GENOMIC DNA]</scope>
    <source>
        <strain evidence="2 3">NE82</strain>
    </source>
</reference>
<dbReference type="NCBIfam" id="TIGR01552">
    <property type="entry name" value="phd_fam"/>
    <property type="match status" value="1"/>
</dbReference>
<accession>A0A4R4DS33</accession>
<proteinExistence type="inferred from homology"/>
<dbReference type="Gene3D" id="3.40.1620.10">
    <property type="entry name" value="YefM-like domain"/>
    <property type="match status" value="1"/>
</dbReference>
<comment type="similarity">
    <text evidence="1">Belongs to the phD/YefM antitoxin family.</text>
</comment>
<sequence>MVMVTVTGEQFQKASGSVRAEVRRAPVEVTYHGRPELVVMSIEDYALLRTNRRPALLREDMPRARVERIAGNRVSPEHAGLDALMDD</sequence>
<dbReference type="AlphaFoldDB" id="A0A4R4DS33"/>